<dbReference type="Proteomes" id="UP000824109">
    <property type="component" value="Unassembled WGS sequence"/>
</dbReference>
<evidence type="ECO:0000313" key="5">
    <source>
        <dbReference type="Proteomes" id="UP000824109"/>
    </source>
</evidence>
<comment type="cofactor">
    <cofactor evidence="1">
        <name>Mg(2+)</name>
        <dbReference type="ChEBI" id="CHEBI:18420"/>
    </cofactor>
</comment>
<sequence>MNRDNTNWEQSVAGVVIHDGKVLLARHTYGPGKGRLIIPGGYVNFGETPQEALKREYIEETGVLVEPTEIVGIRFNMHDWYVIFKADYVSGEARSDHDENSEVVWLDVDEALARGDVPELTKKAVESAVSHGRGLHYEHYEGSRRHAPYFLYCI</sequence>
<dbReference type="GO" id="GO:0016787">
    <property type="term" value="F:hydrolase activity"/>
    <property type="evidence" value="ECO:0007669"/>
    <property type="project" value="UniProtKB-KW"/>
</dbReference>
<reference evidence="4" key="1">
    <citation type="submission" date="2020-10" db="EMBL/GenBank/DDBJ databases">
        <authorList>
            <person name="Gilroy R."/>
        </authorList>
    </citation>
    <scope>NUCLEOTIDE SEQUENCE</scope>
    <source>
        <strain evidence="4">USAMLcec3-3695</strain>
    </source>
</reference>
<dbReference type="InterPro" id="IPR000086">
    <property type="entry name" value="NUDIX_hydrolase_dom"/>
</dbReference>
<comment type="caution">
    <text evidence="4">The sequence shown here is derived from an EMBL/GenBank/DDBJ whole genome shotgun (WGS) entry which is preliminary data.</text>
</comment>
<dbReference type="AlphaFoldDB" id="A0A9D1MAP9"/>
<accession>A0A9D1MAP9</accession>
<proteinExistence type="predicted"/>
<dbReference type="EMBL" id="DVNB01000031">
    <property type="protein sequence ID" value="HIU56786.1"/>
    <property type="molecule type" value="Genomic_DNA"/>
</dbReference>
<name>A0A9D1MAP9_9FIRM</name>
<gene>
    <name evidence="4" type="ORF">IAA61_03110</name>
</gene>
<keyword evidence="2" id="KW-0378">Hydrolase</keyword>
<organism evidence="4 5">
    <name type="scientific">Candidatus Ornithomonoglobus merdipullorum</name>
    <dbReference type="NCBI Taxonomy" id="2840895"/>
    <lineage>
        <taxon>Bacteria</taxon>
        <taxon>Bacillati</taxon>
        <taxon>Bacillota</taxon>
        <taxon>Clostridia</taxon>
        <taxon>Candidatus Ornithomonoglobus</taxon>
    </lineage>
</organism>
<dbReference type="InterPro" id="IPR015797">
    <property type="entry name" value="NUDIX_hydrolase-like_dom_sf"/>
</dbReference>
<dbReference type="SUPFAM" id="SSF55811">
    <property type="entry name" value="Nudix"/>
    <property type="match status" value="1"/>
</dbReference>
<feature type="domain" description="Nudix hydrolase" evidence="3">
    <location>
        <begin position="7"/>
        <end position="130"/>
    </location>
</feature>
<evidence type="ECO:0000256" key="2">
    <source>
        <dbReference type="ARBA" id="ARBA00022801"/>
    </source>
</evidence>
<evidence type="ECO:0000256" key="1">
    <source>
        <dbReference type="ARBA" id="ARBA00001946"/>
    </source>
</evidence>
<protein>
    <submittedName>
        <fullName evidence="4">NUDIX domain-containing protein</fullName>
    </submittedName>
</protein>
<evidence type="ECO:0000259" key="3">
    <source>
        <dbReference type="PROSITE" id="PS51462"/>
    </source>
</evidence>
<dbReference type="PROSITE" id="PS51462">
    <property type="entry name" value="NUDIX"/>
    <property type="match status" value="1"/>
</dbReference>
<dbReference type="PANTHER" id="PTHR43046:SF14">
    <property type="entry name" value="MUTT_NUDIX FAMILY PROTEIN"/>
    <property type="match status" value="1"/>
</dbReference>
<reference evidence="4" key="2">
    <citation type="journal article" date="2021" name="PeerJ">
        <title>Extensive microbial diversity within the chicken gut microbiome revealed by metagenomics and culture.</title>
        <authorList>
            <person name="Gilroy R."/>
            <person name="Ravi A."/>
            <person name="Getino M."/>
            <person name="Pursley I."/>
            <person name="Horton D.L."/>
            <person name="Alikhan N.F."/>
            <person name="Baker D."/>
            <person name="Gharbi K."/>
            <person name="Hall N."/>
            <person name="Watson M."/>
            <person name="Adriaenssens E.M."/>
            <person name="Foster-Nyarko E."/>
            <person name="Jarju S."/>
            <person name="Secka A."/>
            <person name="Antonio M."/>
            <person name="Oren A."/>
            <person name="Chaudhuri R.R."/>
            <person name="La Ragione R."/>
            <person name="Hildebrand F."/>
            <person name="Pallen M.J."/>
        </authorList>
    </citation>
    <scope>NUCLEOTIDE SEQUENCE</scope>
    <source>
        <strain evidence="4">USAMLcec3-3695</strain>
    </source>
</reference>
<dbReference type="PANTHER" id="PTHR43046">
    <property type="entry name" value="GDP-MANNOSE MANNOSYL HYDROLASE"/>
    <property type="match status" value="1"/>
</dbReference>
<dbReference type="Gene3D" id="3.90.79.10">
    <property type="entry name" value="Nucleoside Triphosphate Pyrophosphohydrolase"/>
    <property type="match status" value="1"/>
</dbReference>
<evidence type="ECO:0000313" key="4">
    <source>
        <dbReference type="EMBL" id="HIU56786.1"/>
    </source>
</evidence>
<dbReference type="Pfam" id="PF00293">
    <property type="entry name" value="NUDIX"/>
    <property type="match status" value="1"/>
</dbReference>